<evidence type="ECO:0000259" key="7">
    <source>
        <dbReference type="SMART" id="SM00856"/>
    </source>
</evidence>
<comment type="function">
    <text evidence="5">Acts in the modification of cell walls via demethylesterification of cell wall pectin.</text>
</comment>
<dbReference type="CDD" id="cd15798">
    <property type="entry name" value="PMEI-like_3"/>
    <property type="match status" value="1"/>
</dbReference>
<evidence type="ECO:0000313" key="8">
    <source>
        <dbReference type="EnsemblPlants" id="OPUNC10G13780.1"/>
    </source>
</evidence>
<dbReference type="Gene3D" id="1.20.140.40">
    <property type="entry name" value="Invertase/pectin methylesterase inhibitor family protein"/>
    <property type="match status" value="1"/>
</dbReference>
<proteinExistence type="predicted"/>
<dbReference type="NCBIfam" id="TIGR01614">
    <property type="entry name" value="PME_inhib"/>
    <property type="match status" value="1"/>
</dbReference>
<reference evidence="8" key="1">
    <citation type="submission" date="2015-04" db="UniProtKB">
        <authorList>
            <consortium name="EnsemblPlants"/>
        </authorList>
    </citation>
    <scope>IDENTIFICATION</scope>
</reference>
<protein>
    <recommendedName>
        <fullName evidence="7">Pectinesterase inhibitor domain-containing protein</fullName>
    </recommendedName>
</protein>
<dbReference type="AlphaFoldDB" id="A0A0E0M9J5"/>
<feature type="chain" id="PRO_5002367446" description="Pectinesterase inhibitor domain-containing protein" evidence="6">
    <location>
        <begin position="23"/>
        <end position="234"/>
    </location>
</feature>
<keyword evidence="3" id="KW-0961">Cell wall biogenesis/degradation</keyword>
<name>A0A0E0M9J5_ORYPU</name>
<keyword evidence="2" id="KW-1015">Disulfide bond</keyword>
<dbReference type="InterPro" id="IPR035513">
    <property type="entry name" value="Invertase/methylesterase_inhib"/>
</dbReference>
<dbReference type="Gramene" id="OPUNC10G13780.1">
    <property type="protein sequence ID" value="OPUNC10G13780.1"/>
    <property type="gene ID" value="OPUNC10G13780"/>
</dbReference>
<comment type="catalytic activity">
    <reaction evidence="4">
        <text>[(1-&gt;4)-alpha-D-galacturonosyl methyl ester](n) + n H2O = [(1-&gt;4)-alpha-D-galacturonosyl](n) + n methanol + n H(+)</text>
        <dbReference type="Rhea" id="RHEA:22380"/>
        <dbReference type="Rhea" id="RHEA-COMP:14570"/>
        <dbReference type="Rhea" id="RHEA-COMP:14573"/>
        <dbReference type="ChEBI" id="CHEBI:15377"/>
        <dbReference type="ChEBI" id="CHEBI:15378"/>
        <dbReference type="ChEBI" id="CHEBI:17790"/>
        <dbReference type="ChEBI" id="CHEBI:140522"/>
        <dbReference type="ChEBI" id="CHEBI:140523"/>
        <dbReference type="EC" id="3.1.1.11"/>
    </reaction>
</comment>
<dbReference type="InterPro" id="IPR006501">
    <property type="entry name" value="Pectinesterase_inhib_dom"/>
</dbReference>
<dbReference type="SUPFAM" id="SSF101148">
    <property type="entry name" value="Plant invertase/pectin methylesterase inhibitor"/>
    <property type="match status" value="1"/>
</dbReference>
<keyword evidence="9" id="KW-1185">Reference proteome</keyword>
<dbReference type="Pfam" id="PF04043">
    <property type="entry name" value="PMEI"/>
    <property type="match status" value="1"/>
</dbReference>
<dbReference type="InterPro" id="IPR051955">
    <property type="entry name" value="PME_Inhibitor"/>
</dbReference>
<dbReference type="STRING" id="4537.A0A0E0M9J5"/>
<dbReference type="SMART" id="SM00856">
    <property type="entry name" value="PMEI"/>
    <property type="match status" value="1"/>
</dbReference>
<keyword evidence="1 6" id="KW-0732">Signal</keyword>
<evidence type="ECO:0000256" key="6">
    <source>
        <dbReference type="SAM" id="SignalP"/>
    </source>
</evidence>
<evidence type="ECO:0000256" key="5">
    <source>
        <dbReference type="ARBA" id="ARBA00057335"/>
    </source>
</evidence>
<feature type="signal peptide" evidence="6">
    <location>
        <begin position="1"/>
        <end position="22"/>
    </location>
</feature>
<evidence type="ECO:0000256" key="3">
    <source>
        <dbReference type="ARBA" id="ARBA00023316"/>
    </source>
</evidence>
<dbReference type="FunFam" id="1.20.140.40:FF:000012">
    <property type="entry name" value="Pectinesterase"/>
    <property type="match status" value="1"/>
</dbReference>
<sequence length="234" mass="24215">MARSLSLLLLLVACFLVAGATAARPAPLASTSAADDDAAAISSFVRTWCAGTEYPALCDATLAPYSATVGTSPAKLAWAALTVTLSGARNATSAVRSIAARSHLPPVAAEAAGDCASELGDGVDALRRCVDAMARVGEEMEERERTLCQTARAARMTSFWSESAARKVRFEVDNVRTWASAALTDDNMCMEGFKGEAAGGGGAREAVRGHIMGLVHLTANALAILNAMAKQTPP</sequence>
<organism evidence="8">
    <name type="scientific">Oryza punctata</name>
    <name type="common">Red rice</name>
    <dbReference type="NCBI Taxonomy" id="4537"/>
    <lineage>
        <taxon>Eukaryota</taxon>
        <taxon>Viridiplantae</taxon>
        <taxon>Streptophyta</taxon>
        <taxon>Embryophyta</taxon>
        <taxon>Tracheophyta</taxon>
        <taxon>Spermatophyta</taxon>
        <taxon>Magnoliopsida</taxon>
        <taxon>Liliopsida</taxon>
        <taxon>Poales</taxon>
        <taxon>Poaceae</taxon>
        <taxon>BOP clade</taxon>
        <taxon>Oryzoideae</taxon>
        <taxon>Oryzeae</taxon>
        <taxon>Oryzinae</taxon>
        <taxon>Oryza</taxon>
    </lineage>
</organism>
<evidence type="ECO:0000256" key="2">
    <source>
        <dbReference type="ARBA" id="ARBA00023157"/>
    </source>
</evidence>
<evidence type="ECO:0000313" key="9">
    <source>
        <dbReference type="Proteomes" id="UP000026962"/>
    </source>
</evidence>
<dbReference type="HOGENOM" id="CLU_033761_0_2_1"/>
<accession>A0A0E0M9J5</accession>
<reference evidence="8" key="2">
    <citation type="submission" date="2018-05" db="EMBL/GenBank/DDBJ databases">
        <title>OpunRS2 (Oryza punctata Reference Sequence Version 2).</title>
        <authorList>
            <person name="Zhang J."/>
            <person name="Kudrna D."/>
            <person name="Lee S."/>
            <person name="Talag J."/>
            <person name="Welchert J."/>
            <person name="Wing R.A."/>
        </authorList>
    </citation>
    <scope>NUCLEOTIDE SEQUENCE [LARGE SCALE GENOMIC DNA]</scope>
</reference>
<evidence type="ECO:0000256" key="1">
    <source>
        <dbReference type="ARBA" id="ARBA00022729"/>
    </source>
</evidence>
<dbReference type="PANTHER" id="PTHR31080">
    <property type="entry name" value="PECTINESTERASE INHIBITOR-LIKE"/>
    <property type="match status" value="1"/>
</dbReference>
<dbReference type="PANTHER" id="PTHR31080:SF161">
    <property type="entry name" value="OS10G0508700 PROTEIN"/>
    <property type="match status" value="1"/>
</dbReference>
<evidence type="ECO:0000256" key="4">
    <source>
        <dbReference type="ARBA" id="ARBA00047928"/>
    </source>
</evidence>
<dbReference type="EnsemblPlants" id="OPUNC10G13780.1">
    <property type="protein sequence ID" value="OPUNC10G13780.1"/>
    <property type="gene ID" value="OPUNC10G13780"/>
</dbReference>
<dbReference type="GO" id="GO:0004857">
    <property type="term" value="F:enzyme inhibitor activity"/>
    <property type="evidence" value="ECO:0007669"/>
    <property type="project" value="InterPro"/>
</dbReference>
<dbReference type="eggNOG" id="ENOG502QXIN">
    <property type="taxonomic scope" value="Eukaryota"/>
</dbReference>
<dbReference type="GO" id="GO:0030599">
    <property type="term" value="F:pectinesterase activity"/>
    <property type="evidence" value="ECO:0007669"/>
    <property type="project" value="UniProtKB-EC"/>
</dbReference>
<dbReference type="OMA" id="DAPFDNQ"/>
<feature type="domain" description="Pectinesterase inhibitor" evidence="7">
    <location>
        <begin position="40"/>
        <end position="224"/>
    </location>
</feature>
<dbReference type="GO" id="GO:0071555">
    <property type="term" value="P:cell wall organization"/>
    <property type="evidence" value="ECO:0007669"/>
    <property type="project" value="UniProtKB-KW"/>
</dbReference>
<dbReference type="Proteomes" id="UP000026962">
    <property type="component" value="Chromosome 10"/>
</dbReference>